<dbReference type="InterPro" id="IPR051721">
    <property type="entry name" value="Biopterin_syn/organic_redct"/>
</dbReference>
<evidence type="ECO:0000256" key="4">
    <source>
        <dbReference type="ARBA" id="ARBA00023002"/>
    </source>
</evidence>
<keyword evidence="2" id="KW-0963">Cytoplasm</keyword>
<proteinExistence type="predicted"/>
<dbReference type="PANTHER" id="PTHR44085:SF2">
    <property type="entry name" value="SEPIAPTERIN REDUCTASE"/>
    <property type="match status" value="1"/>
</dbReference>
<dbReference type="PRINTS" id="PR00081">
    <property type="entry name" value="GDHRDH"/>
</dbReference>
<dbReference type="GO" id="GO:0006729">
    <property type="term" value="P:tetrahydrobiopterin biosynthetic process"/>
    <property type="evidence" value="ECO:0007669"/>
    <property type="project" value="TreeGrafter"/>
</dbReference>
<dbReference type="SUPFAM" id="SSF51735">
    <property type="entry name" value="NAD(P)-binding Rossmann-fold domains"/>
    <property type="match status" value="1"/>
</dbReference>
<dbReference type="Pfam" id="PF00106">
    <property type="entry name" value="adh_short"/>
    <property type="match status" value="1"/>
</dbReference>
<evidence type="ECO:0000256" key="2">
    <source>
        <dbReference type="ARBA" id="ARBA00022490"/>
    </source>
</evidence>
<dbReference type="OrthoDB" id="9794387at2"/>
<keyword evidence="6" id="KW-1185">Reference proteome</keyword>
<comment type="subcellular location">
    <subcellularLocation>
        <location evidence="1">Cytoplasm</location>
    </subcellularLocation>
</comment>
<evidence type="ECO:0000256" key="1">
    <source>
        <dbReference type="ARBA" id="ARBA00004496"/>
    </source>
</evidence>
<dbReference type="GO" id="GO:0004757">
    <property type="term" value="F:sepiapterin reductase (NADP+) activity"/>
    <property type="evidence" value="ECO:0007669"/>
    <property type="project" value="TreeGrafter"/>
</dbReference>
<gene>
    <name evidence="5" type="ORF">SAMN05661096_00973</name>
</gene>
<dbReference type="GO" id="GO:0005737">
    <property type="term" value="C:cytoplasm"/>
    <property type="evidence" value="ECO:0007669"/>
    <property type="project" value="UniProtKB-SubCell"/>
</dbReference>
<dbReference type="STRING" id="1028.SAMN05661096_00973"/>
<dbReference type="InterPro" id="IPR002347">
    <property type="entry name" value="SDR_fam"/>
</dbReference>
<accession>A0A1X7IS02</accession>
<evidence type="ECO:0000256" key="3">
    <source>
        <dbReference type="ARBA" id="ARBA00022857"/>
    </source>
</evidence>
<dbReference type="EMBL" id="FXAW01000001">
    <property type="protein sequence ID" value="SMG17545.1"/>
    <property type="molecule type" value="Genomic_DNA"/>
</dbReference>
<keyword evidence="4" id="KW-0560">Oxidoreductase</keyword>
<organism evidence="5 6">
    <name type="scientific">Marivirga sericea</name>
    <dbReference type="NCBI Taxonomy" id="1028"/>
    <lineage>
        <taxon>Bacteria</taxon>
        <taxon>Pseudomonadati</taxon>
        <taxon>Bacteroidota</taxon>
        <taxon>Cytophagia</taxon>
        <taxon>Cytophagales</taxon>
        <taxon>Marivirgaceae</taxon>
        <taxon>Marivirga</taxon>
    </lineage>
</organism>
<dbReference type="InterPro" id="IPR036291">
    <property type="entry name" value="NAD(P)-bd_dom_sf"/>
</dbReference>
<dbReference type="AlphaFoldDB" id="A0A1X7IS02"/>
<dbReference type="Proteomes" id="UP000193804">
    <property type="component" value="Unassembled WGS sequence"/>
</dbReference>
<dbReference type="Gene3D" id="3.40.50.720">
    <property type="entry name" value="NAD(P)-binding Rossmann-like Domain"/>
    <property type="match status" value="1"/>
</dbReference>
<dbReference type="PANTHER" id="PTHR44085">
    <property type="entry name" value="SEPIAPTERIN REDUCTASE"/>
    <property type="match status" value="1"/>
</dbReference>
<keyword evidence="3" id="KW-0521">NADP</keyword>
<dbReference type="RefSeq" id="WP_085515923.1">
    <property type="nucleotide sequence ID" value="NZ_FXAW01000001.1"/>
</dbReference>
<reference evidence="6" key="1">
    <citation type="submission" date="2017-04" db="EMBL/GenBank/DDBJ databases">
        <authorList>
            <person name="Varghese N."/>
            <person name="Submissions S."/>
        </authorList>
    </citation>
    <scope>NUCLEOTIDE SEQUENCE [LARGE SCALE GENOMIC DNA]</scope>
    <source>
        <strain evidence="6">DSM 4125</strain>
    </source>
</reference>
<evidence type="ECO:0000313" key="6">
    <source>
        <dbReference type="Proteomes" id="UP000193804"/>
    </source>
</evidence>
<sequence length="242" mass="26503">MKKSLFIITGASKGIGKGLAEKALKRGAEVRGINRTHSIQHENYKALTYDLSDIPKLTKSLPELFSDAQKFEEVVLINNAGTLGEIGHLGAIENDSIPHLFDLNVSAPLLLMNQFMKDFKDFSGEKIIINISSGAGKNAVDGWSGYCASKAALDMATKVAAKEVDMDQTGFVIKAIAPGVVDTEMQTQIRSTDEKSFSGVDKFKNLKADNQLSSEAEVAEKYFHFIDNLEQYPDVILDVRDV</sequence>
<name>A0A1X7IS02_9BACT</name>
<evidence type="ECO:0000313" key="5">
    <source>
        <dbReference type="EMBL" id="SMG17545.1"/>
    </source>
</evidence>
<protein>
    <submittedName>
        <fullName evidence="5">Benzil reductase ((S)-benzoin forming)</fullName>
    </submittedName>
</protein>